<evidence type="ECO:0000256" key="4">
    <source>
        <dbReference type="ARBA" id="ARBA00038402"/>
    </source>
</evidence>
<evidence type="ECO:0000256" key="1">
    <source>
        <dbReference type="ARBA" id="ARBA00022694"/>
    </source>
</evidence>
<dbReference type="Pfam" id="PF04032">
    <property type="entry name" value="Rpr2"/>
    <property type="match status" value="1"/>
</dbReference>
<dbReference type="GO" id="GO:0008033">
    <property type="term" value="P:tRNA processing"/>
    <property type="evidence" value="ECO:0007669"/>
    <property type="project" value="UniProtKB-KW"/>
</dbReference>
<keyword evidence="6" id="KW-1185">Reference proteome</keyword>
<keyword evidence="1" id="KW-0819">tRNA processing</keyword>
<dbReference type="PANTHER" id="PTHR14742">
    <property type="entry name" value="RIBONUCLEASE P SUBUNIT P21"/>
    <property type="match status" value="1"/>
</dbReference>
<evidence type="ECO:0000256" key="2">
    <source>
        <dbReference type="ARBA" id="ARBA00022723"/>
    </source>
</evidence>
<protein>
    <recommendedName>
        <fullName evidence="7">RNAse P Rpr2/Rpp21 subunit domain-containing protein</fullName>
    </recommendedName>
</protein>
<organism evidence="5 6">
    <name type="scientific">Stentor coeruleus</name>
    <dbReference type="NCBI Taxonomy" id="5963"/>
    <lineage>
        <taxon>Eukaryota</taxon>
        <taxon>Sar</taxon>
        <taxon>Alveolata</taxon>
        <taxon>Ciliophora</taxon>
        <taxon>Postciliodesmatophora</taxon>
        <taxon>Heterotrichea</taxon>
        <taxon>Heterotrichida</taxon>
        <taxon>Stentoridae</taxon>
        <taxon>Stentor</taxon>
    </lineage>
</organism>
<dbReference type="AlphaFoldDB" id="A0A1R2CFY7"/>
<dbReference type="GO" id="GO:0046872">
    <property type="term" value="F:metal ion binding"/>
    <property type="evidence" value="ECO:0007669"/>
    <property type="project" value="UniProtKB-KW"/>
</dbReference>
<dbReference type="Proteomes" id="UP000187209">
    <property type="component" value="Unassembled WGS sequence"/>
</dbReference>
<evidence type="ECO:0000313" key="6">
    <source>
        <dbReference type="Proteomes" id="UP000187209"/>
    </source>
</evidence>
<evidence type="ECO:0000256" key="3">
    <source>
        <dbReference type="ARBA" id="ARBA00022833"/>
    </source>
</evidence>
<dbReference type="InterPro" id="IPR007175">
    <property type="entry name" value="Rpr2/Snm1/Rpp21"/>
</dbReference>
<keyword evidence="2" id="KW-0479">Metal-binding</keyword>
<dbReference type="PANTHER" id="PTHR14742:SF0">
    <property type="entry name" value="RIBONUCLEASE P PROTEIN SUBUNIT P21"/>
    <property type="match status" value="1"/>
</dbReference>
<comment type="similarity">
    <text evidence="4">Belongs to the eukaryotic/archaeal RNase P protein component 4 family.</text>
</comment>
<comment type="caution">
    <text evidence="5">The sequence shown here is derived from an EMBL/GenBank/DDBJ whole genome shotgun (WGS) entry which is preliminary data.</text>
</comment>
<dbReference type="Gene3D" id="6.20.50.20">
    <property type="match status" value="1"/>
</dbReference>
<proteinExistence type="inferred from homology"/>
<accession>A0A1R2CFY7</accession>
<dbReference type="EMBL" id="MPUH01000164">
    <property type="protein sequence ID" value="OMJ87942.1"/>
    <property type="molecule type" value="Genomic_DNA"/>
</dbReference>
<reference evidence="5 6" key="1">
    <citation type="submission" date="2016-11" db="EMBL/GenBank/DDBJ databases">
        <title>The macronuclear genome of Stentor coeruleus: a giant cell with tiny introns.</title>
        <authorList>
            <person name="Slabodnick M."/>
            <person name="Ruby J.G."/>
            <person name="Reiff S.B."/>
            <person name="Swart E.C."/>
            <person name="Gosai S."/>
            <person name="Prabakaran S."/>
            <person name="Witkowska E."/>
            <person name="Larue G.E."/>
            <person name="Fisher S."/>
            <person name="Freeman R.M."/>
            <person name="Gunawardena J."/>
            <person name="Chu W."/>
            <person name="Stover N.A."/>
            <person name="Gregory B.D."/>
            <person name="Nowacki M."/>
            <person name="Derisi J."/>
            <person name="Roy S.W."/>
            <person name="Marshall W.F."/>
            <person name="Sood P."/>
        </authorList>
    </citation>
    <scope>NUCLEOTIDE SEQUENCE [LARGE SCALE GENOMIC DNA]</scope>
    <source>
        <strain evidence="5">WM001</strain>
    </source>
</reference>
<evidence type="ECO:0000313" key="5">
    <source>
        <dbReference type="EMBL" id="OMJ87942.1"/>
    </source>
</evidence>
<dbReference type="GO" id="GO:0005655">
    <property type="term" value="C:nucleolar ribonuclease P complex"/>
    <property type="evidence" value="ECO:0007669"/>
    <property type="project" value="TreeGrafter"/>
</dbReference>
<keyword evidence="3" id="KW-0862">Zinc</keyword>
<dbReference type="OrthoDB" id="10502239at2759"/>
<gene>
    <name evidence="5" type="ORF">SteCoe_10273</name>
</gene>
<evidence type="ECO:0008006" key="7">
    <source>
        <dbReference type="Google" id="ProtNLM"/>
    </source>
</evidence>
<sequence>MELHHLSRIVSLYPNKAVSRFATFKIRKSLLEQGLATDDEIVSSLLICKKCSQKFIPGKNCQVSIEGPRKQYRNCVCYKCNDCNVKTRFNGIPKKFDLYNIKPKAKLEVEHQETVKKNEKDDKKESIIKAYTQPAFRSLNKQEKKKSLLESFFESTNDKNLYKVFH</sequence>
<name>A0A1R2CFY7_9CILI</name>